<dbReference type="Proteomes" id="UP000245412">
    <property type="component" value="Unassembled WGS sequence"/>
</dbReference>
<proteinExistence type="predicted"/>
<evidence type="ECO:0000259" key="6">
    <source>
        <dbReference type="PROSITE" id="PS50885"/>
    </source>
</evidence>
<dbReference type="Gene3D" id="3.30.565.10">
    <property type="entry name" value="Histidine kinase-like ATPase, C-terminal domain"/>
    <property type="match status" value="1"/>
</dbReference>
<feature type="transmembrane region" description="Helical" evidence="5">
    <location>
        <begin position="294"/>
        <end position="314"/>
    </location>
</feature>
<dbReference type="InterPro" id="IPR003660">
    <property type="entry name" value="HAMP_dom"/>
</dbReference>
<dbReference type="Gene3D" id="1.10.8.500">
    <property type="entry name" value="HAMP domain in histidine kinase"/>
    <property type="match status" value="1"/>
</dbReference>
<feature type="domain" description="HAMP" evidence="6">
    <location>
        <begin position="316"/>
        <end position="368"/>
    </location>
</feature>
<dbReference type="AlphaFoldDB" id="A0AB73T0N1"/>
<dbReference type="RefSeq" id="WP_109747855.1">
    <property type="nucleotide sequence ID" value="NZ_JANKBI010000022.1"/>
</dbReference>
<comment type="caution">
    <text evidence="7">The sequence shown here is derived from an EMBL/GenBank/DDBJ whole genome shotgun (WGS) entry which is preliminary data.</text>
</comment>
<dbReference type="InterPro" id="IPR036890">
    <property type="entry name" value="HATPase_C_sf"/>
</dbReference>
<sequence>MENTGNKIVSRFFELSLKKKLVLIILFCIFAQNIFLLLFSNRLLNRQEIKTAQQHVDNECFLINKQLENMYQNTTLCANELIKEINQILSKKTSGASLQRSITYSLNYNLHLFPFLTSIIYYPEDGQPIAAGSSGTIDPSLIRDSILDSLTSPMPPENIFLPLEWRPCLGISDEPVLTFYKKVLHIDSGITLGHLLLTMKESSVSALFTNSSQHYYLIDGAYQIVSSTDKAEVLKQCPDELTTAVSPSITGNTSLTIGGMEYFLSWHPIDSLGFTLVNQIPMSELTANISYNSLLLLCVGILTCLTVFMFIALFTHMITKPLGYLNTKIQNVEHGDLKTRSTLARQDEIGRISDSFNAMVSEIDKLTECMKEEQKQKRKYELSLIQSQINPHFFYNVLDVIYVMCYQKDTENAATVTRYLANYYRNSLSNGQEVISLQDEFDIVKNYLAIQKYRYQDILNYDIVLDPMTASCKVPKMTLQPLVENALYHGLKESRHGGCIRIIGRFLCGKILLAVSDNGNGMTEEYLKELFETEEQEHHFGMQSVKKRLILYYNTSCRFRVFTKPGLGTTVLIMIPASPLTETL</sequence>
<name>A0AB73T0N1_9FIRM</name>
<organism evidence="7 8">
    <name type="scientific">Murimonas intestini</name>
    <dbReference type="NCBI Taxonomy" id="1337051"/>
    <lineage>
        <taxon>Bacteria</taxon>
        <taxon>Bacillati</taxon>
        <taxon>Bacillota</taxon>
        <taxon>Clostridia</taxon>
        <taxon>Lachnospirales</taxon>
        <taxon>Lachnospiraceae</taxon>
        <taxon>Murimonas</taxon>
    </lineage>
</organism>
<dbReference type="PANTHER" id="PTHR34220">
    <property type="entry name" value="SENSOR HISTIDINE KINASE YPDA"/>
    <property type="match status" value="1"/>
</dbReference>
<keyword evidence="5" id="KW-0812">Transmembrane</keyword>
<evidence type="ECO:0000256" key="3">
    <source>
        <dbReference type="ARBA" id="ARBA00022679"/>
    </source>
</evidence>
<keyword evidence="5" id="KW-1133">Transmembrane helix</keyword>
<evidence type="ECO:0000256" key="4">
    <source>
        <dbReference type="ARBA" id="ARBA00022777"/>
    </source>
</evidence>
<dbReference type="Pfam" id="PF06580">
    <property type="entry name" value="His_kinase"/>
    <property type="match status" value="1"/>
</dbReference>
<dbReference type="SMART" id="SM00304">
    <property type="entry name" value="HAMP"/>
    <property type="match status" value="1"/>
</dbReference>
<dbReference type="InterPro" id="IPR050640">
    <property type="entry name" value="Bact_2-comp_sensor_kinase"/>
</dbReference>
<protein>
    <submittedName>
        <fullName evidence="7">Two-component system sensor histidine kinase YesM</fullName>
    </submittedName>
</protein>
<keyword evidence="5" id="KW-0472">Membrane</keyword>
<dbReference type="SUPFAM" id="SSF55874">
    <property type="entry name" value="ATPase domain of HSP90 chaperone/DNA topoisomerase II/histidine kinase"/>
    <property type="match status" value="1"/>
</dbReference>
<accession>A0AB73T0N1</accession>
<evidence type="ECO:0000313" key="7">
    <source>
        <dbReference type="EMBL" id="PWJ73316.1"/>
    </source>
</evidence>
<dbReference type="SUPFAM" id="SSF158472">
    <property type="entry name" value="HAMP domain-like"/>
    <property type="match status" value="1"/>
</dbReference>
<evidence type="ECO:0000313" key="8">
    <source>
        <dbReference type="Proteomes" id="UP000245412"/>
    </source>
</evidence>
<gene>
    <name evidence="7" type="ORF">C7383_113102</name>
</gene>
<reference evidence="7 8" key="1">
    <citation type="submission" date="2018-05" db="EMBL/GenBank/DDBJ databases">
        <authorList>
            <person name="Goeker M."/>
            <person name="Huntemann M."/>
            <person name="Clum A."/>
            <person name="Pillay M."/>
            <person name="Palaniappan K."/>
            <person name="Varghese N."/>
            <person name="Mikhailova N."/>
            <person name="Stamatis D."/>
            <person name="Reddy T."/>
            <person name="Daum C."/>
            <person name="Shapiro N."/>
            <person name="Ivanova N."/>
            <person name="Kyrpides N."/>
            <person name="Woyke T."/>
        </authorList>
    </citation>
    <scope>NUCLEOTIDE SEQUENCE [LARGE SCALE GENOMIC DNA]</scope>
    <source>
        <strain evidence="7 8">DSM 26524</strain>
    </source>
</reference>
<feature type="transmembrane region" description="Helical" evidence="5">
    <location>
        <begin position="21"/>
        <end position="39"/>
    </location>
</feature>
<dbReference type="GO" id="GO:0016020">
    <property type="term" value="C:membrane"/>
    <property type="evidence" value="ECO:0007669"/>
    <property type="project" value="UniProtKB-SubCell"/>
</dbReference>
<dbReference type="EMBL" id="QGGY01000013">
    <property type="protein sequence ID" value="PWJ73316.1"/>
    <property type="molecule type" value="Genomic_DNA"/>
</dbReference>
<keyword evidence="8" id="KW-1185">Reference proteome</keyword>
<dbReference type="InterPro" id="IPR003594">
    <property type="entry name" value="HATPase_dom"/>
</dbReference>
<dbReference type="InterPro" id="IPR010559">
    <property type="entry name" value="Sig_transdc_His_kin_internal"/>
</dbReference>
<evidence type="ECO:0000256" key="2">
    <source>
        <dbReference type="ARBA" id="ARBA00022553"/>
    </source>
</evidence>
<evidence type="ECO:0000256" key="5">
    <source>
        <dbReference type="SAM" id="Phobius"/>
    </source>
</evidence>
<dbReference type="SMART" id="SM00387">
    <property type="entry name" value="HATPase_c"/>
    <property type="match status" value="1"/>
</dbReference>
<dbReference type="Pfam" id="PF00672">
    <property type="entry name" value="HAMP"/>
    <property type="match status" value="1"/>
</dbReference>
<comment type="subcellular location">
    <subcellularLocation>
        <location evidence="1">Membrane</location>
    </subcellularLocation>
</comment>
<keyword evidence="4 7" id="KW-0418">Kinase</keyword>
<keyword evidence="3" id="KW-0808">Transferase</keyword>
<dbReference type="PANTHER" id="PTHR34220:SF7">
    <property type="entry name" value="SENSOR HISTIDINE KINASE YPDA"/>
    <property type="match status" value="1"/>
</dbReference>
<keyword evidence="2" id="KW-0597">Phosphoprotein</keyword>
<dbReference type="GO" id="GO:0000155">
    <property type="term" value="F:phosphorelay sensor kinase activity"/>
    <property type="evidence" value="ECO:0007669"/>
    <property type="project" value="InterPro"/>
</dbReference>
<dbReference type="PROSITE" id="PS50885">
    <property type="entry name" value="HAMP"/>
    <property type="match status" value="1"/>
</dbReference>
<dbReference type="Gene3D" id="3.30.450.20">
    <property type="entry name" value="PAS domain"/>
    <property type="match status" value="1"/>
</dbReference>
<dbReference type="Pfam" id="PF02518">
    <property type="entry name" value="HATPase_c"/>
    <property type="match status" value="1"/>
</dbReference>
<dbReference type="CDD" id="cd06225">
    <property type="entry name" value="HAMP"/>
    <property type="match status" value="1"/>
</dbReference>
<evidence type="ECO:0000256" key="1">
    <source>
        <dbReference type="ARBA" id="ARBA00004370"/>
    </source>
</evidence>